<dbReference type="Proteomes" id="UP000547973">
    <property type="component" value="Unassembled WGS sequence"/>
</dbReference>
<name>A0A7Y9ZD30_9MICO</name>
<evidence type="ECO:0000256" key="1">
    <source>
        <dbReference type="ARBA" id="ARBA00022448"/>
    </source>
</evidence>
<organism evidence="6 7">
    <name type="scientific">Demequina lutea</name>
    <dbReference type="NCBI Taxonomy" id="431489"/>
    <lineage>
        <taxon>Bacteria</taxon>
        <taxon>Bacillati</taxon>
        <taxon>Actinomycetota</taxon>
        <taxon>Actinomycetes</taxon>
        <taxon>Micrococcales</taxon>
        <taxon>Demequinaceae</taxon>
        <taxon>Demequina</taxon>
    </lineage>
</organism>
<evidence type="ECO:0000313" key="6">
    <source>
        <dbReference type="EMBL" id="NYI42906.1"/>
    </source>
</evidence>
<protein>
    <submittedName>
        <fullName evidence="6">ABC-type sugar transport system ATPase subunit</fullName>
    </submittedName>
</protein>
<reference evidence="6 7" key="1">
    <citation type="submission" date="2020-07" db="EMBL/GenBank/DDBJ databases">
        <title>Sequencing the genomes of 1000 actinobacteria strains.</title>
        <authorList>
            <person name="Klenk H.-P."/>
        </authorList>
    </citation>
    <scope>NUCLEOTIDE SEQUENCE [LARGE SCALE GENOMIC DNA]</scope>
    <source>
        <strain evidence="6 7">DSM 19970</strain>
    </source>
</reference>
<feature type="domain" description="ABC transporter" evidence="5">
    <location>
        <begin position="5"/>
        <end position="241"/>
    </location>
</feature>
<evidence type="ECO:0000313" key="7">
    <source>
        <dbReference type="Proteomes" id="UP000547973"/>
    </source>
</evidence>
<dbReference type="CDD" id="cd03216">
    <property type="entry name" value="ABC_Carb_Monos_I"/>
    <property type="match status" value="1"/>
</dbReference>
<proteinExistence type="predicted"/>
<dbReference type="SMART" id="SM00382">
    <property type="entry name" value="AAA"/>
    <property type="match status" value="2"/>
</dbReference>
<evidence type="ECO:0000259" key="5">
    <source>
        <dbReference type="PROSITE" id="PS50893"/>
    </source>
</evidence>
<dbReference type="PANTHER" id="PTHR43790">
    <property type="entry name" value="CARBOHYDRATE TRANSPORT ATP-BINDING PROTEIN MG119-RELATED"/>
    <property type="match status" value="1"/>
</dbReference>
<gene>
    <name evidence="6" type="ORF">BKA03_003080</name>
</gene>
<dbReference type="CDD" id="cd03215">
    <property type="entry name" value="ABC_Carb_Monos_II"/>
    <property type="match status" value="1"/>
</dbReference>
<dbReference type="PANTHER" id="PTHR43790:SF9">
    <property type="entry name" value="GALACTOFURANOSE TRANSPORTER ATP-BINDING PROTEIN YTFR"/>
    <property type="match status" value="1"/>
</dbReference>
<keyword evidence="1" id="KW-0813">Transport</keyword>
<evidence type="ECO:0000256" key="2">
    <source>
        <dbReference type="ARBA" id="ARBA00022737"/>
    </source>
</evidence>
<evidence type="ECO:0000256" key="3">
    <source>
        <dbReference type="ARBA" id="ARBA00022741"/>
    </source>
</evidence>
<dbReference type="GO" id="GO:0005524">
    <property type="term" value="F:ATP binding"/>
    <property type="evidence" value="ECO:0007669"/>
    <property type="project" value="UniProtKB-KW"/>
</dbReference>
<dbReference type="GO" id="GO:0016887">
    <property type="term" value="F:ATP hydrolysis activity"/>
    <property type="evidence" value="ECO:0007669"/>
    <property type="project" value="InterPro"/>
</dbReference>
<keyword evidence="3" id="KW-0547">Nucleotide-binding</keyword>
<dbReference type="SUPFAM" id="SSF52540">
    <property type="entry name" value="P-loop containing nucleoside triphosphate hydrolases"/>
    <property type="match status" value="2"/>
</dbReference>
<keyword evidence="6" id="KW-0762">Sugar transport</keyword>
<keyword evidence="4" id="KW-0067">ATP-binding</keyword>
<dbReference type="InterPro" id="IPR027417">
    <property type="entry name" value="P-loop_NTPase"/>
</dbReference>
<dbReference type="PROSITE" id="PS50893">
    <property type="entry name" value="ABC_TRANSPORTER_2"/>
    <property type="match status" value="2"/>
</dbReference>
<dbReference type="InterPro" id="IPR003593">
    <property type="entry name" value="AAA+_ATPase"/>
</dbReference>
<keyword evidence="2" id="KW-0677">Repeat</keyword>
<feature type="domain" description="ABC transporter" evidence="5">
    <location>
        <begin position="244"/>
        <end position="496"/>
    </location>
</feature>
<evidence type="ECO:0000256" key="4">
    <source>
        <dbReference type="ARBA" id="ARBA00022840"/>
    </source>
</evidence>
<accession>A0A7Y9ZD30</accession>
<sequence>MTPMLEMRGIRKSFAGNEVLHGVDYTVAPQEIHALVGHNGAGKSTLINVLGGLYTDYQGEVLLWGEPVRLSEPQESLAAGISVIHQEFSLVPDFDAAENLALGREPRRQAGLIDHRAIQVDGRALLDSLGLSIPQGVPARQMSVAHQQLTEIAKALSRDASILVMDEPTSRLARAERLALFEIIRRVSNDGVGVIYISHFLDEVLSIADRVTVLRDGNVVLTGPADELTIDGLAALIVGEAPAARSKRIERKLDAGPVVIELDQFGQSGRPGNSLQVHAGQVLGLAGLVGSGRSSLLESVCGARPASGTLRLNGSEVRLNSPAVAAQFGVVLVPEDRKTKGLVMQRGVGENIVLTSLARDYAWLGIVHMAARREAIHEAILRFGIRTASDEATVSSLSGGNQQKTLITRASVSHPVVMLLDQPTAGVDIGAKGEIYSLLRSLADQGVACIVASDEIEELLALCDDIAVVRAGKVGKVNRSADLDEATLMAQMSSKGERE</sequence>
<comment type="caution">
    <text evidence="6">The sequence shown here is derived from an EMBL/GenBank/DDBJ whole genome shotgun (WGS) entry which is preliminary data.</text>
</comment>
<dbReference type="RefSeq" id="WP_062075516.1">
    <property type="nucleotide sequence ID" value="NZ_BBRC01000010.1"/>
</dbReference>
<keyword evidence="7" id="KW-1185">Reference proteome</keyword>
<dbReference type="Pfam" id="PF00005">
    <property type="entry name" value="ABC_tran"/>
    <property type="match status" value="2"/>
</dbReference>
<dbReference type="InterPro" id="IPR050107">
    <property type="entry name" value="ABC_carbohydrate_import_ATPase"/>
</dbReference>
<dbReference type="AlphaFoldDB" id="A0A7Y9ZD30"/>
<dbReference type="InterPro" id="IPR003439">
    <property type="entry name" value="ABC_transporter-like_ATP-bd"/>
</dbReference>
<dbReference type="Gene3D" id="3.40.50.300">
    <property type="entry name" value="P-loop containing nucleotide triphosphate hydrolases"/>
    <property type="match status" value="2"/>
</dbReference>
<dbReference type="EMBL" id="JACBZO010000002">
    <property type="protein sequence ID" value="NYI42906.1"/>
    <property type="molecule type" value="Genomic_DNA"/>
</dbReference>